<dbReference type="OMA" id="CWPDSAI"/>
<name>B8MRD7_TALSN</name>
<dbReference type="AlphaFoldDB" id="B8MRD7"/>
<dbReference type="OrthoDB" id="5229017at2759"/>
<feature type="compositionally biased region" description="Basic and acidic residues" evidence="1">
    <location>
        <begin position="1"/>
        <end position="12"/>
    </location>
</feature>
<dbReference type="Proteomes" id="UP000001745">
    <property type="component" value="Unassembled WGS sequence"/>
</dbReference>
<evidence type="ECO:0000256" key="1">
    <source>
        <dbReference type="SAM" id="MobiDB-lite"/>
    </source>
</evidence>
<accession>B8MRD7</accession>
<gene>
    <name evidence="2" type="ORF">TSTA_055370</name>
</gene>
<feature type="compositionally biased region" description="Polar residues" evidence="1">
    <location>
        <begin position="233"/>
        <end position="250"/>
    </location>
</feature>
<dbReference type="PhylomeDB" id="B8MRD7"/>
<dbReference type="EMBL" id="EQ962659">
    <property type="protein sequence ID" value="EED13032.1"/>
    <property type="molecule type" value="Genomic_DNA"/>
</dbReference>
<protein>
    <submittedName>
        <fullName evidence="2">Uncharacterized protein</fullName>
    </submittedName>
</protein>
<feature type="region of interest" description="Disordered" evidence="1">
    <location>
        <begin position="121"/>
        <end position="250"/>
    </location>
</feature>
<evidence type="ECO:0000313" key="2">
    <source>
        <dbReference type="EMBL" id="EED13032.1"/>
    </source>
</evidence>
<evidence type="ECO:0000313" key="3">
    <source>
        <dbReference type="Proteomes" id="UP000001745"/>
    </source>
</evidence>
<dbReference type="GeneID" id="8102230"/>
<dbReference type="eggNOG" id="ENOG502QQXP">
    <property type="taxonomic scope" value="Eukaryota"/>
</dbReference>
<keyword evidence="3" id="KW-1185">Reference proteome</keyword>
<feature type="compositionally biased region" description="Polar residues" evidence="1">
    <location>
        <begin position="194"/>
        <end position="213"/>
    </location>
</feature>
<organism evidence="2 3">
    <name type="scientific">Talaromyces stipitatus (strain ATCC 10500 / CBS 375.48 / QM 6759 / NRRL 1006)</name>
    <name type="common">Penicillium stipitatum</name>
    <dbReference type="NCBI Taxonomy" id="441959"/>
    <lineage>
        <taxon>Eukaryota</taxon>
        <taxon>Fungi</taxon>
        <taxon>Dikarya</taxon>
        <taxon>Ascomycota</taxon>
        <taxon>Pezizomycotina</taxon>
        <taxon>Eurotiomycetes</taxon>
        <taxon>Eurotiomycetidae</taxon>
        <taxon>Eurotiales</taxon>
        <taxon>Trichocomaceae</taxon>
        <taxon>Talaromyces</taxon>
        <taxon>Talaromyces sect. Talaromyces</taxon>
    </lineage>
</organism>
<dbReference type="InParanoid" id="B8MRD7"/>
<proteinExistence type="predicted"/>
<feature type="compositionally biased region" description="Polar residues" evidence="1">
    <location>
        <begin position="139"/>
        <end position="160"/>
    </location>
</feature>
<dbReference type="RefSeq" id="XP_002487143.1">
    <property type="nucleotide sequence ID" value="XM_002487098.1"/>
</dbReference>
<sequence length="552" mass="62855">MDKDTKKKDEMLSKPANGIETKGSDSSEGDIPILLPRRYHPDFKGNMVVEEPQTESAPASPTCPRQTRWSFTRTARGVVESLLPEPLRPRYVNEQRPVMMEALPANLVDARKASIYDAVLHPPRPSSSVYEDDDRWPDLTTSSGSTWHYEGNSSGINTARNVRRHNTPRPGQLNTHKPLPLDPPNVVNLRREQSQYLEGSSFHQSSRPQTVFPGSSYLDDPQPIQECEETRSSLHTLDQSQTSSNNQQGDMYSQLAALRVNFSRRHSARLPDADDLNEKAPLLQTSESTNLAKKEHVPFDPIDPYHHSGQPKKKVLYGPAGYLGKSKDWKNSNLQRMTEKVESLGHRVKRGIQRTLERDPDDNRMELLHGIVMKPSISINVDPEAQSEIYSKLELFLCMSANSYLLVQLQNNRFVGNDSIKRFVNSWKSRNRPVVPEFQFDMKTQRDIIVHNLRTFEFPGRYGLDPVLLRGTLDAWGSVISQLNVRSYCWPDSAIRKLFHDVEPILEMLGASREVLATFLQIKQVVVAIVQQAKYKRKMEQLKLASSLHDPF</sequence>
<reference evidence="3" key="1">
    <citation type="journal article" date="2015" name="Genome Announc.">
        <title>Genome sequence of the AIDS-associated pathogen Penicillium marneffei (ATCC18224) and its near taxonomic relative Talaromyces stipitatus (ATCC10500).</title>
        <authorList>
            <person name="Nierman W.C."/>
            <person name="Fedorova-Abrams N.D."/>
            <person name="Andrianopoulos A."/>
        </authorList>
    </citation>
    <scope>NUCLEOTIDE SEQUENCE [LARGE SCALE GENOMIC DNA]</scope>
    <source>
        <strain evidence="3">ATCC 10500 / CBS 375.48 / QM 6759 / NRRL 1006</strain>
    </source>
</reference>
<feature type="region of interest" description="Disordered" evidence="1">
    <location>
        <begin position="1"/>
        <end position="33"/>
    </location>
</feature>
<dbReference type="HOGENOM" id="CLU_490097_0_0_1"/>
<dbReference type="VEuPathDB" id="FungiDB:TSTA_055370"/>